<evidence type="ECO:0000256" key="4">
    <source>
        <dbReference type="ARBA" id="ARBA00023125"/>
    </source>
</evidence>
<proteinExistence type="inferred from homology"/>
<keyword evidence="3 5" id="KW-0067">ATP-binding</keyword>
<dbReference type="InterPro" id="IPR041027">
    <property type="entry name" value="FtsK_alpha"/>
</dbReference>
<keyword evidence="2 5" id="KW-0547">Nucleotide-binding</keyword>
<evidence type="ECO:0000256" key="2">
    <source>
        <dbReference type="ARBA" id="ARBA00022741"/>
    </source>
</evidence>
<evidence type="ECO:0000256" key="7">
    <source>
        <dbReference type="SAM" id="MobiDB-lite"/>
    </source>
</evidence>
<evidence type="ECO:0000256" key="6">
    <source>
        <dbReference type="SAM" id="Coils"/>
    </source>
</evidence>
<protein>
    <submittedName>
        <fullName evidence="9">DNA translocase FtsK</fullName>
    </submittedName>
</protein>
<sequence>MKTRDKILSKWITKVLFKYFNVQSKEGTPKIFIKISGLLDRELMYFLDAFKQQEDKLASFYNPVVRLIKPMDGYEDFSLKEHETSIWLRNNTQANEALIILVNETTPEAQSLENLFSIDEAFLLSHKGLKELYEVLSEEYRLVSEEIDDLKKFYNIFSKVSEPQLRTLIEFIAFLIESEENSIVKSIQKGLPILDLFVDDHLMIEDSNVKRLRRNFALANLISKNSNIEKLKDKMYTFLDNEERNKFPHDIWKETSPENFREMALNFINKEDKRLLKFNFEVIEEVFNFREKTKLKDRIKDVLEYNNRSTDEKSKIDTGIETVEENEAADDIQEFYEEFENDFEKDKNLKRIIIRRIEKLRHPSEYDDIYEALLYEAYGLLSECLDEQELKDVYYELSTAESRLPSEAIQFLDIYVQNIQNQVPLVRYKSKEIEEDNSIKFKEITFELRIFNQNSKIKAKSFKIVNLSNSTFSIFVNSIKNAELPKIIQYKNETISKRNIADDIGENINNYVAQQDEEMKKQKVYFQQFCTWYSNVLKKVCTDGIFSISSKEIETQIDAYFKGVEKSVHISQQIFKPIVEIGTYDICDYNPGSTGLISERTISIFNPIRLISYLKRYEQIQNLLEDWINRGVEDSLFIEKEHEYLDYVADSFKQLSPRYFALDSDSKFLIEISEVLGEGKFVLNNELMKSTDYISTELSEELVKTAKNYLDVYPYSKDSLDILFLYCQSADIVIKSIEQLFKKIKNIKKLRLNVHSLYAGEIHKEINDWVARQEEYSNPNIDSKFPSVEVKILSGNRTEEIFEQIDEYMVDTDIVVLADYFGQSDQVQFSFEKIAPQYSENWFEKVEVEPLKDTEAIKRLPYISEKMPNILKYFYKMQYMIQKHAVLDDNDLFVLKNTITINNISSHLIDKIHEKFNWIMIMDRFLDKSLLQKTSSKAQIIQYRSKAGKNKNYKLILSSSKHIKKLNKNLIDYGYHDRLLRKAKEIMKNENVKKEAVLEAVRTVKEISGALVLKAVGPGKYAHEMLATYLSIKANQKSKNEETLEVWSLCDELPWFNSRNRRPDLVVTTITNGEDSLNIQFSIKELKFVNDRIFEKERIDAIKQISSAETLYKNIFSFESGKLDAAFWKDELVHYLVERAAYNLKEANLIKALQDKDLDNINVSIDTSIDVFCYTSNMKEFEFAQGNCEVYEDILKNKYKNYIYPRNYILKALGTTDETEPDYTELRSNFIDVEKELFEKKSKLDSDNTKGPVSYTSTEDDLTKKRMNNEKNIVDGEEKSQSNMARKSSETHEGNKETHEESHKENERTGVPSSTKNHNRNFDNIPEITALKGLELSNGTSELTDYSYLKRRYANKLTSNFTRNNIEIDVEEVIIGPGVIRIVVKIPSTVSQNKITSRRKDIQLWLETSQEPNIKIARGRINIDIVREDPDTIYFEQFMAKLRNQVGDQVKRTNLIAPLGFDPLSKAIFIDLSDATTPHLLVGGTTGSGKSVSLNSIILGVMCLYSPQQVQFVFIDPKQVEFTHYENKQHTSRVITDIEEAVQALDELVDEMEKRYKEFAKEYVSNIDEYVELTDNNLPHLVIVFDEFADFMNQNKELAKRVENSIMRLGQKARAAGIHLIICTQHPKADVINTNIRNNLGARLALRTADSVASHVILDQDGAERLAGKGDFLAKVSYGNIERGKSPFLTPKVKRALLKYFERS</sequence>
<reference evidence="9" key="2">
    <citation type="submission" date="2024-06" db="EMBL/GenBank/DDBJ databases">
        <authorList>
            <person name="Petrova K.O."/>
            <person name="Toshchakov S.V."/>
            <person name="Boltjanskaja Y.V."/>
            <person name="Kevbrin V."/>
        </authorList>
    </citation>
    <scope>NUCLEOTIDE SEQUENCE</scope>
    <source>
        <strain evidence="9">Z-910T</strain>
    </source>
</reference>
<dbReference type="GO" id="GO:0005524">
    <property type="term" value="F:ATP binding"/>
    <property type="evidence" value="ECO:0007669"/>
    <property type="project" value="UniProtKB-UniRule"/>
</dbReference>
<dbReference type="Gene3D" id="3.40.50.300">
    <property type="entry name" value="P-loop containing nucleotide triphosphate hydrolases"/>
    <property type="match status" value="1"/>
</dbReference>
<dbReference type="Pfam" id="PF17854">
    <property type="entry name" value="FtsK_alpha"/>
    <property type="match status" value="1"/>
</dbReference>
<feature type="compositionally biased region" description="Basic and acidic residues" evidence="7">
    <location>
        <begin position="1287"/>
        <end position="1308"/>
    </location>
</feature>
<dbReference type="PANTHER" id="PTHR22683">
    <property type="entry name" value="SPORULATION PROTEIN RELATED"/>
    <property type="match status" value="1"/>
</dbReference>
<evidence type="ECO:0000259" key="8">
    <source>
        <dbReference type="PROSITE" id="PS50901"/>
    </source>
</evidence>
<comment type="similarity">
    <text evidence="1">Belongs to the FtsK/SpoIIIE/SftA family.</text>
</comment>
<reference evidence="9" key="1">
    <citation type="journal article" date="2013" name="Extremophiles">
        <title>Proteinivorax tanatarense gen. nov., sp. nov., an anaerobic, haloalkaliphilic, proteolytic bacterium isolated from a decaying algal bloom, and proposal of Proteinivoraceae fam. nov.</title>
        <authorList>
            <person name="Kevbrin V."/>
            <person name="Boltyanskaya Y."/>
            <person name="Zhilina T."/>
            <person name="Kolganova T."/>
            <person name="Lavrentjeva E."/>
            <person name="Kuznetsov B."/>
        </authorList>
    </citation>
    <scope>NUCLEOTIDE SEQUENCE</scope>
    <source>
        <strain evidence="9">Z-910T</strain>
    </source>
</reference>
<dbReference type="Gene3D" id="3.30.980.40">
    <property type="match status" value="1"/>
</dbReference>
<dbReference type="PROSITE" id="PS50901">
    <property type="entry name" value="FTSK"/>
    <property type="match status" value="1"/>
</dbReference>
<feature type="region of interest" description="Disordered" evidence="7">
    <location>
        <begin position="1243"/>
        <end position="1323"/>
    </location>
</feature>
<evidence type="ECO:0000313" key="9">
    <source>
        <dbReference type="EMBL" id="XBX75863.1"/>
    </source>
</evidence>
<gene>
    <name evidence="9" type="ORF">PRVXT_001023</name>
</gene>
<evidence type="ECO:0000256" key="1">
    <source>
        <dbReference type="ARBA" id="ARBA00006474"/>
    </source>
</evidence>
<feature type="coiled-coil region" evidence="6">
    <location>
        <begin position="1535"/>
        <end position="1562"/>
    </location>
</feature>
<evidence type="ECO:0000256" key="5">
    <source>
        <dbReference type="PROSITE-ProRule" id="PRU00289"/>
    </source>
</evidence>
<dbReference type="InterPro" id="IPR002543">
    <property type="entry name" value="FtsK_dom"/>
</dbReference>
<feature type="binding site" evidence="5">
    <location>
        <begin position="1484"/>
        <end position="1491"/>
    </location>
    <ligand>
        <name>ATP</name>
        <dbReference type="ChEBI" id="CHEBI:30616"/>
    </ligand>
</feature>
<name>A0AAU7VP73_9FIRM</name>
<dbReference type="RefSeq" id="WP_350344599.1">
    <property type="nucleotide sequence ID" value="NZ_CP158367.1"/>
</dbReference>
<organism evidence="9">
    <name type="scientific">Proteinivorax tanatarense</name>
    <dbReference type="NCBI Taxonomy" id="1260629"/>
    <lineage>
        <taxon>Bacteria</taxon>
        <taxon>Bacillati</taxon>
        <taxon>Bacillota</taxon>
        <taxon>Clostridia</taxon>
        <taxon>Eubacteriales</taxon>
        <taxon>Proteinivoracaceae</taxon>
        <taxon>Proteinivorax</taxon>
    </lineage>
</organism>
<evidence type="ECO:0000256" key="3">
    <source>
        <dbReference type="ARBA" id="ARBA00022840"/>
    </source>
</evidence>
<dbReference type="InterPro" id="IPR050206">
    <property type="entry name" value="FtsK/SpoIIIE/SftA"/>
</dbReference>
<dbReference type="InterPro" id="IPR027417">
    <property type="entry name" value="P-loop_NTPase"/>
</dbReference>
<feature type="domain" description="FtsK" evidence="8">
    <location>
        <begin position="1465"/>
        <end position="1655"/>
    </location>
</feature>
<dbReference type="Pfam" id="PF01580">
    <property type="entry name" value="FtsK_SpoIIIE"/>
    <property type="match status" value="1"/>
</dbReference>
<accession>A0AAU7VP73</accession>
<dbReference type="PANTHER" id="PTHR22683:SF1">
    <property type="entry name" value="TYPE VII SECRETION SYSTEM PROTEIN ESSC"/>
    <property type="match status" value="1"/>
</dbReference>
<dbReference type="EMBL" id="CP158367">
    <property type="protein sequence ID" value="XBX75863.1"/>
    <property type="molecule type" value="Genomic_DNA"/>
</dbReference>
<dbReference type="SUPFAM" id="SSF52540">
    <property type="entry name" value="P-loop containing nucleoside triphosphate hydrolases"/>
    <property type="match status" value="1"/>
</dbReference>
<dbReference type="GO" id="GO:0003677">
    <property type="term" value="F:DNA binding"/>
    <property type="evidence" value="ECO:0007669"/>
    <property type="project" value="UniProtKB-KW"/>
</dbReference>
<keyword evidence="6" id="KW-0175">Coiled coil</keyword>
<keyword evidence="4" id="KW-0238">DNA-binding</keyword>
<feature type="compositionally biased region" description="Basic and acidic residues" evidence="7">
    <location>
        <begin position="1261"/>
        <end position="1280"/>
    </location>
</feature>